<accession>A0A7X5N2I0</accession>
<organism evidence="3 4">
    <name type="scientific">Xanthomonas perforans</name>
    <dbReference type="NCBI Taxonomy" id="442694"/>
    <lineage>
        <taxon>Bacteria</taxon>
        <taxon>Pseudomonadati</taxon>
        <taxon>Pseudomonadota</taxon>
        <taxon>Gammaproteobacteria</taxon>
        <taxon>Lysobacterales</taxon>
        <taxon>Lysobacteraceae</taxon>
        <taxon>Xanthomonas</taxon>
    </lineage>
</organism>
<evidence type="ECO:0000256" key="1">
    <source>
        <dbReference type="ARBA" id="ARBA00022801"/>
    </source>
</evidence>
<dbReference type="InterPro" id="IPR002637">
    <property type="entry name" value="RdgB/HAM1"/>
</dbReference>
<keyword evidence="1" id="KW-0378">Hydrolase</keyword>
<evidence type="ECO:0000313" key="3">
    <source>
        <dbReference type="EMBL" id="NEL80206.1"/>
    </source>
</evidence>
<dbReference type="GO" id="GO:0047429">
    <property type="term" value="F:nucleoside triphosphate diphosphatase activity"/>
    <property type="evidence" value="ECO:0007669"/>
    <property type="project" value="InterPro"/>
</dbReference>
<reference evidence="3 4" key="1">
    <citation type="submission" date="2019-11" db="EMBL/GenBank/DDBJ databases">
        <title>Genome-resolved metagenomics to study the prevalence of co-infection and intraspecific heterogeneity among plant pathogen metapopulations.</title>
        <authorList>
            <person name="Newberry E."/>
            <person name="Bhandari R."/>
            <person name="Kemble J."/>
            <person name="Sikora E."/>
            <person name="Potnis N."/>
        </authorList>
    </citation>
    <scope>NUCLEOTIDE SEQUENCE [LARGE SCALE GENOMIC DNA]</scope>
    <source>
        <strain evidence="3">Xp_Tom_Tuscaloosa_18b</strain>
    </source>
</reference>
<dbReference type="GO" id="GO:0009143">
    <property type="term" value="P:nucleoside triphosphate catabolic process"/>
    <property type="evidence" value="ECO:0007669"/>
    <property type="project" value="InterPro"/>
</dbReference>
<dbReference type="InterPro" id="IPR029001">
    <property type="entry name" value="ITPase-like_fam"/>
</dbReference>
<evidence type="ECO:0000256" key="2">
    <source>
        <dbReference type="ARBA" id="ARBA00023080"/>
    </source>
</evidence>
<dbReference type="Pfam" id="PF01725">
    <property type="entry name" value="Ham1p_like"/>
    <property type="match status" value="1"/>
</dbReference>
<name>A0A7X5N2I0_XANPE</name>
<dbReference type="Proteomes" id="UP000471082">
    <property type="component" value="Unassembled WGS sequence"/>
</dbReference>
<comment type="caution">
    <text evidence="3">The sequence shown here is derived from an EMBL/GenBank/DDBJ whole genome shotgun (WGS) entry which is preliminary data.</text>
</comment>
<gene>
    <name evidence="3" type="ORF">G3W61_28645</name>
</gene>
<dbReference type="EMBL" id="JAAGYU010001344">
    <property type="protein sequence ID" value="NEL80206.1"/>
    <property type="molecule type" value="Genomic_DNA"/>
</dbReference>
<evidence type="ECO:0000313" key="4">
    <source>
        <dbReference type="Proteomes" id="UP000471082"/>
    </source>
</evidence>
<dbReference type="AlphaFoldDB" id="A0A7X5N2I0"/>
<proteinExistence type="predicted"/>
<dbReference type="SUPFAM" id="SSF52972">
    <property type="entry name" value="ITPase-like"/>
    <property type="match status" value="1"/>
</dbReference>
<dbReference type="Gene3D" id="3.90.950.10">
    <property type="match status" value="1"/>
</dbReference>
<dbReference type="GO" id="GO:0009117">
    <property type="term" value="P:nucleotide metabolic process"/>
    <property type="evidence" value="ECO:0007669"/>
    <property type="project" value="UniProtKB-KW"/>
</dbReference>
<feature type="non-terminal residue" evidence="3">
    <location>
        <position position="68"/>
    </location>
</feature>
<sequence>MKQLVLASGNAGKLEELRAMLADLPLRIVAQGELGVDDVPETGLTFVENALIKARHASAVTGLPALAD</sequence>
<keyword evidence="2" id="KW-0546">Nucleotide metabolism</keyword>
<protein>
    <submittedName>
        <fullName evidence="3">Non-canonical purine NTP pyrophosphatase</fullName>
    </submittedName>
</protein>